<reference evidence="6" key="2">
    <citation type="submission" date="2023-08" db="EMBL/GenBank/DDBJ databases">
        <title>WGS of pathogenic bacterial species, Los Angeles County Public Health Laboratories.</title>
        <authorList>
            <person name="Garrigues J.M."/>
            <person name="Green N.M."/>
        </authorList>
    </citation>
    <scope>NUCLEOTIDE SEQUENCE</scope>
    <source>
        <strain evidence="6">LACPHL-BACT-2023-00068</strain>
    </source>
</reference>
<dbReference type="PANTHER" id="PTHR34501">
    <property type="entry name" value="PROTEIN YDDL-RELATED"/>
    <property type="match status" value="1"/>
</dbReference>
<feature type="signal peptide" evidence="2">
    <location>
        <begin position="1"/>
        <end position="25"/>
    </location>
</feature>
<dbReference type="Proteomes" id="UP001236270">
    <property type="component" value="Unassembled WGS sequence"/>
</dbReference>
<evidence type="ECO:0000313" key="5">
    <source>
        <dbReference type="EMBL" id="KMK14320.1"/>
    </source>
</evidence>
<dbReference type="EMBL" id="JAVDNV010000009">
    <property type="protein sequence ID" value="MDQ2310101.1"/>
    <property type="molecule type" value="Genomic_DNA"/>
</dbReference>
<dbReference type="STRING" id="61647.LG71_22720"/>
<proteinExistence type="predicted"/>
<dbReference type="InterPro" id="IPR023614">
    <property type="entry name" value="Porin_dom_sf"/>
</dbReference>
<evidence type="ECO:0000256" key="1">
    <source>
        <dbReference type="ARBA" id="ARBA00022729"/>
    </source>
</evidence>
<organism evidence="5 7">
    <name type="scientific">Pluralibacter gergoviae</name>
    <name type="common">Enterobacter gergoviae</name>
    <dbReference type="NCBI Taxonomy" id="61647"/>
    <lineage>
        <taxon>Bacteria</taxon>
        <taxon>Pseudomonadati</taxon>
        <taxon>Pseudomonadota</taxon>
        <taxon>Gammaproteobacteria</taxon>
        <taxon>Enterobacterales</taxon>
        <taxon>Enterobacteriaceae</taxon>
        <taxon>Pluralibacter</taxon>
    </lineage>
</organism>
<dbReference type="PANTHER" id="PTHR34501:SF2">
    <property type="entry name" value="OUTER MEMBRANE PORIN F-RELATED"/>
    <property type="match status" value="1"/>
</dbReference>
<sequence length="388" mass="44005">MKNKINALTLATGAALLLASVPTFAEITLIQADPQPNDPLSRLTFQVGGSIRPQMNNMTGDDGANGYKRNGFDGGTRFRFTADYYLFDDISWTSFYEIGVNLPKILNWDNHYASGAFNTQLRHLYTGLKSDTWGTLTYGKQNSIYYNVIGVKTDIWGYDMLAQAPGVGIQGDYDGTYHARDSLKYMKKVDNVDLYASYLFEDSNYRVHSGKNYNGFSYKRKGGGSLGVDYHITKDLLWGTAWNYTRADMRYPGLNESKTWDQHIVGTALSWKPGNWTLTAGGGWYKNFLVRKQSDKTVNNYFAGDAWGVEYLAGYSFPVAQYGLKAIMPYFMGDRLEYINGSNYKRIDNGVGLTFKFQPGFQIEYEHMFTSSTDNLGDMNYVRVRYDF</sequence>
<dbReference type="Gene3D" id="2.40.160.10">
    <property type="entry name" value="Porin"/>
    <property type="match status" value="1"/>
</dbReference>
<dbReference type="GeneID" id="61383836"/>
<dbReference type="SUPFAM" id="SSF56935">
    <property type="entry name" value="Porins"/>
    <property type="match status" value="1"/>
</dbReference>
<evidence type="ECO:0000259" key="3">
    <source>
        <dbReference type="Pfam" id="PF03797"/>
    </source>
</evidence>
<dbReference type="EMBL" id="LDZF01000007">
    <property type="protein sequence ID" value="KMK14320.1"/>
    <property type="molecule type" value="Genomic_DNA"/>
</dbReference>
<reference evidence="5 7" key="1">
    <citation type="submission" date="2015-05" db="EMBL/GenBank/DDBJ databases">
        <title>Genome sequences of Pluralibacter gergoviae.</title>
        <authorList>
            <person name="Greninger A.L."/>
            <person name="Miller S."/>
        </authorList>
    </citation>
    <scope>NUCLEOTIDE SEQUENCE [LARGE SCALE GENOMIC DNA]</scope>
    <source>
        <strain evidence="5 7">JS81F13</strain>
    </source>
</reference>
<dbReference type="InterPro" id="IPR005546">
    <property type="entry name" value="Autotransporte_beta"/>
</dbReference>
<dbReference type="Proteomes" id="UP000036196">
    <property type="component" value="Unassembled WGS sequence"/>
</dbReference>
<reference evidence="4" key="3">
    <citation type="submission" date="2024-02" db="EMBL/GenBank/DDBJ databases">
        <authorList>
            <consortium name="Clinical and Environmental Microbiology Branch: Whole genome sequencing antimicrobial resistance pathogens in the healthcare setting"/>
        </authorList>
    </citation>
    <scope>NUCLEOTIDE SEQUENCE</scope>
    <source>
        <strain evidence="4">2021DK-00143</strain>
    </source>
</reference>
<gene>
    <name evidence="5" type="ORF">ABW06_08255</name>
    <name evidence="4" type="ORF">QEG54_004695</name>
    <name evidence="6" type="ORF">RBJ30_13500</name>
</gene>
<accession>A0A0J5K8R3</accession>
<dbReference type="InterPro" id="IPR050298">
    <property type="entry name" value="Gram-neg_bact_OMP"/>
</dbReference>
<protein>
    <submittedName>
        <fullName evidence="6">Autotransporter domain-containing protein</fullName>
    </submittedName>
    <submittedName>
        <fullName evidence="5">Membrane protein</fullName>
    </submittedName>
    <submittedName>
        <fullName evidence="4">Porin</fullName>
    </submittedName>
</protein>
<dbReference type="RefSeq" id="WP_048253651.1">
    <property type="nucleotide sequence ID" value="NZ_CBCSIS010000008.1"/>
</dbReference>
<evidence type="ECO:0000313" key="6">
    <source>
        <dbReference type="EMBL" id="MDQ2310101.1"/>
    </source>
</evidence>
<dbReference type="AlphaFoldDB" id="A0A0J5K8R3"/>
<dbReference type="Pfam" id="PF03797">
    <property type="entry name" value="Autotransporter"/>
    <property type="match status" value="1"/>
</dbReference>
<evidence type="ECO:0000256" key="2">
    <source>
        <dbReference type="SAM" id="SignalP"/>
    </source>
</evidence>
<keyword evidence="7" id="KW-1185">Reference proteome</keyword>
<dbReference type="eggNOG" id="COG3203">
    <property type="taxonomic scope" value="Bacteria"/>
</dbReference>
<evidence type="ECO:0000313" key="7">
    <source>
        <dbReference type="Proteomes" id="UP000036196"/>
    </source>
</evidence>
<keyword evidence="1 2" id="KW-0732">Signal</keyword>
<feature type="domain" description="Autotransporter" evidence="3">
    <location>
        <begin position="205"/>
        <end position="330"/>
    </location>
</feature>
<feature type="chain" id="PRO_5015041219" evidence="2">
    <location>
        <begin position="26"/>
        <end position="388"/>
    </location>
</feature>
<name>A0A0J5K8R3_PLUGE</name>
<dbReference type="EMBL" id="ABLOKC030000036">
    <property type="protein sequence ID" value="EML1473882.1"/>
    <property type="molecule type" value="Genomic_DNA"/>
</dbReference>
<comment type="caution">
    <text evidence="5">The sequence shown here is derived from an EMBL/GenBank/DDBJ whole genome shotgun (WGS) entry which is preliminary data.</text>
</comment>
<dbReference type="OrthoDB" id="6674170at2"/>
<evidence type="ECO:0000313" key="4">
    <source>
        <dbReference type="EMBL" id="EML1473882.1"/>
    </source>
</evidence>
<dbReference type="PATRIC" id="fig|61647.14.peg.4672"/>